<dbReference type="EMBL" id="JAATJA010000001">
    <property type="protein sequence ID" value="NJB67153.1"/>
    <property type="molecule type" value="Genomic_DNA"/>
</dbReference>
<dbReference type="AlphaFoldDB" id="A0A846QLS3"/>
<dbReference type="SUPFAM" id="SSF56752">
    <property type="entry name" value="D-aminoacid aminotransferase-like PLP-dependent enzymes"/>
    <property type="match status" value="1"/>
</dbReference>
<sequence length="284" mass="30053">MILHDGYGFREDSIELNAAGPAFRFGFSFFETLLWNGSAPCRLGAHLRRIHASLDAFGLRHETSDLGPVIAQVAARNGLIGRTARVNIIYHVDVAPDAALDASSDASDARPLHPVVLIAPYAVPSPDRALALGICPRPLHSWLGAHKSANHLPYWLAGREAAAQGLDGAVLTTPDGHVLEASNAALILREHERDGGRYVAPAAPGEGAGRAGILPSTALAAAREVLPIESRPVCVEELSRFEAIYSLNSLIGMLPVTAIGEAHFAADPTPCAMVRSRVHAVDGE</sequence>
<dbReference type="Proteomes" id="UP000580856">
    <property type="component" value="Unassembled WGS sequence"/>
</dbReference>
<dbReference type="GO" id="GO:0008696">
    <property type="term" value="F:4-amino-4-deoxychorismate lyase activity"/>
    <property type="evidence" value="ECO:0007669"/>
    <property type="project" value="UniProtKB-EC"/>
</dbReference>
<organism evidence="1 2">
    <name type="scientific">Desulfobaculum xiamenense</name>
    <dbReference type="NCBI Taxonomy" id="995050"/>
    <lineage>
        <taxon>Bacteria</taxon>
        <taxon>Pseudomonadati</taxon>
        <taxon>Thermodesulfobacteriota</taxon>
        <taxon>Desulfovibrionia</taxon>
        <taxon>Desulfovibrionales</taxon>
        <taxon>Desulfovibrionaceae</taxon>
        <taxon>Desulfobaculum</taxon>
    </lineage>
</organism>
<comment type="caution">
    <text evidence="1">The sequence shown here is derived from an EMBL/GenBank/DDBJ whole genome shotgun (WGS) entry which is preliminary data.</text>
</comment>
<keyword evidence="1" id="KW-0456">Lyase</keyword>
<dbReference type="InterPro" id="IPR043131">
    <property type="entry name" value="BCAT-like_N"/>
</dbReference>
<name>A0A846QLS3_9BACT</name>
<proteinExistence type="predicted"/>
<dbReference type="Gene3D" id="3.30.470.10">
    <property type="match status" value="1"/>
</dbReference>
<dbReference type="InterPro" id="IPR036038">
    <property type="entry name" value="Aminotransferase-like"/>
</dbReference>
<dbReference type="RefSeq" id="WP_167940233.1">
    <property type="nucleotide sequence ID" value="NZ_JAATJA010000001.1"/>
</dbReference>
<evidence type="ECO:0000313" key="2">
    <source>
        <dbReference type="Proteomes" id="UP000580856"/>
    </source>
</evidence>
<evidence type="ECO:0000313" key="1">
    <source>
        <dbReference type="EMBL" id="NJB67153.1"/>
    </source>
</evidence>
<keyword evidence="2" id="KW-1185">Reference proteome</keyword>
<protein>
    <submittedName>
        <fullName evidence="1">4-amino-4-deoxychorismate lyase</fullName>
        <ecNumber evidence="1">4.1.3.38</ecNumber>
    </submittedName>
</protein>
<dbReference type="EC" id="4.1.3.38" evidence="1"/>
<reference evidence="1 2" key="1">
    <citation type="submission" date="2020-03" db="EMBL/GenBank/DDBJ databases">
        <title>Genomic Encyclopedia of Type Strains, Phase IV (KMG-IV): sequencing the most valuable type-strain genomes for metagenomic binning, comparative biology and taxonomic classification.</title>
        <authorList>
            <person name="Goeker M."/>
        </authorList>
    </citation>
    <scope>NUCLEOTIDE SEQUENCE [LARGE SCALE GENOMIC DNA]</scope>
    <source>
        <strain evidence="1 2">DSM 24233</strain>
    </source>
</reference>
<dbReference type="InterPro" id="IPR043132">
    <property type="entry name" value="BCAT-like_C"/>
</dbReference>
<dbReference type="InterPro" id="IPR001544">
    <property type="entry name" value="Aminotrans_IV"/>
</dbReference>
<gene>
    <name evidence="1" type="ORF">GGQ74_000793</name>
</gene>
<dbReference type="Pfam" id="PF01063">
    <property type="entry name" value="Aminotran_4"/>
    <property type="match status" value="1"/>
</dbReference>
<dbReference type="Gene3D" id="3.20.10.10">
    <property type="entry name" value="D-amino Acid Aminotransferase, subunit A, domain 2"/>
    <property type="match status" value="1"/>
</dbReference>
<accession>A0A846QLS3</accession>